<dbReference type="EMBL" id="JAEKLZ010000370">
    <property type="protein sequence ID" value="MBW8728196.1"/>
    <property type="molecule type" value="Genomic_DNA"/>
</dbReference>
<dbReference type="Proteomes" id="UP000700706">
    <property type="component" value="Unassembled WGS sequence"/>
</dbReference>
<evidence type="ECO:0000256" key="1">
    <source>
        <dbReference type="SAM" id="MobiDB-lite"/>
    </source>
</evidence>
<accession>A0A952KJW4</accession>
<organism evidence="2 3">
    <name type="scientific">Inquilinus limosus</name>
    <dbReference type="NCBI Taxonomy" id="171674"/>
    <lineage>
        <taxon>Bacteria</taxon>
        <taxon>Pseudomonadati</taxon>
        <taxon>Pseudomonadota</taxon>
        <taxon>Alphaproteobacteria</taxon>
        <taxon>Rhodospirillales</taxon>
        <taxon>Rhodospirillaceae</taxon>
        <taxon>Inquilinus</taxon>
    </lineage>
</organism>
<evidence type="ECO:0000313" key="3">
    <source>
        <dbReference type="Proteomes" id="UP000700706"/>
    </source>
</evidence>
<proteinExistence type="predicted"/>
<name>A0A952KJW4_9PROT</name>
<protein>
    <submittedName>
        <fullName evidence="2">Uncharacterized protein</fullName>
    </submittedName>
</protein>
<feature type="region of interest" description="Disordered" evidence="1">
    <location>
        <begin position="1"/>
        <end position="21"/>
    </location>
</feature>
<gene>
    <name evidence="2" type="ORF">JF625_24000</name>
</gene>
<reference evidence="2" key="1">
    <citation type="submission" date="2020-06" db="EMBL/GenBank/DDBJ databases">
        <title>Stable isotope informed genome-resolved metagenomics uncovers potential trophic interactions in rhizosphere soil.</title>
        <authorList>
            <person name="Starr E.P."/>
            <person name="Shi S."/>
            <person name="Blazewicz S.J."/>
            <person name="Koch B.J."/>
            <person name="Probst A.J."/>
            <person name="Hungate B.A."/>
            <person name="Pett-Ridge J."/>
            <person name="Firestone M.K."/>
            <person name="Banfield J.F."/>
        </authorList>
    </citation>
    <scope>NUCLEOTIDE SEQUENCE</scope>
    <source>
        <strain evidence="2">YM_69_17</strain>
    </source>
</reference>
<sequence>MDKAQTDRMSEVPAAPQEERAARHLRMLARAADIHMEVMEATRTEAVEAPQPGIDYGQRIAVVTKSLRLTLLLEDKFAGHRDERRKAAARRESAQADWHDLRVKLAMLAAACEVSEQDEEVDRSVAEVCERVERPEVSEFIEASRPEVAVAALCRRWNFPPQVERWLDMADEAMEHYGFIPPEDGEDDEDDPQDPPEPCSAAPARRKPKPWERDNRRRTRPFTNLQHPRTQPSTLPLPLREGWGRGLRASAPAAYKTLVIPAKAGISSRLDPREIPAFAGMTARRKQ</sequence>
<evidence type="ECO:0000313" key="2">
    <source>
        <dbReference type="EMBL" id="MBW8728196.1"/>
    </source>
</evidence>
<feature type="compositionally biased region" description="Acidic residues" evidence="1">
    <location>
        <begin position="183"/>
        <end position="194"/>
    </location>
</feature>
<feature type="region of interest" description="Disordered" evidence="1">
    <location>
        <begin position="178"/>
        <end position="241"/>
    </location>
</feature>
<comment type="caution">
    <text evidence="2">The sequence shown here is derived from an EMBL/GenBank/DDBJ whole genome shotgun (WGS) entry which is preliminary data.</text>
</comment>
<feature type="compositionally biased region" description="Basic and acidic residues" evidence="1">
    <location>
        <begin position="1"/>
        <end position="10"/>
    </location>
</feature>
<dbReference type="AlphaFoldDB" id="A0A952KJW4"/>
<feature type="compositionally biased region" description="Polar residues" evidence="1">
    <location>
        <begin position="221"/>
        <end position="234"/>
    </location>
</feature>